<gene>
    <name evidence="1" type="ORF">BcabD6B2_22830</name>
</gene>
<comment type="caution">
    <text evidence="1">The sequence shown here is derived from an EMBL/GenBank/DDBJ whole genome shotgun (WGS) entry which is preliminary data.</text>
</comment>
<evidence type="ECO:0000313" key="1">
    <source>
        <dbReference type="EMBL" id="GIX62848.1"/>
    </source>
</evidence>
<proteinExistence type="predicted"/>
<reference evidence="1 2" key="1">
    <citation type="submission" date="2021-06" db="EMBL/GenBank/DDBJ databases">
        <title>Genome sequence of Babesia caballi.</title>
        <authorList>
            <person name="Yamagishi J."/>
            <person name="Kidaka T."/>
            <person name="Ochi A."/>
        </authorList>
    </citation>
    <scope>NUCLEOTIDE SEQUENCE [LARGE SCALE GENOMIC DNA]</scope>
    <source>
        <strain evidence="1">USDA-D6B2</strain>
    </source>
</reference>
<accession>A0AAV4LRQ4</accession>
<dbReference type="AlphaFoldDB" id="A0AAV4LRQ4"/>
<dbReference type="EMBL" id="BPLF01000002">
    <property type="protein sequence ID" value="GIX62848.1"/>
    <property type="molecule type" value="Genomic_DNA"/>
</dbReference>
<protein>
    <submittedName>
        <fullName evidence="1">Cob(I)yrinic acid a,c-diamide adenosyltransferase</fullName>
    </submittedName>
</protein>
<name>A0AAV4LRQ4_BABCB</name>
<sequence length="458" mass="50407">MPTNVRRSRHPYLVVAVLRDVPDPRQRLVTAALVDAQVLHRYPRDGEVGDLELHLHGTLRERLAVVVGDRGQPAARVERELLLALELLDAPHNHVAIRQVLGRADGGLERRALHVRRHRNVELHVLGDGLGLELRNRADREVDARGGLVVHQDVAREERLDVTVDAICHELELAVRRDEGDGPVRLEALQLDALVELYVLHVDGFHVVGAAGGDAAGGGSATRRRHLEHRLVVHAQKHLRHAREVGLHFEAAADLRAEHRSRHGDHDVQALHHVEEYLVLLVLDPLPAPRDGVGHGRGRPDGVGGQLVEAVANALPEDADFRGLRVAVVEHLVEQLVYDDEVLADALLPQGLEVALQDLDEAVEEGEHHGDVVVGRGRGQEVHVVVQHPAEGASVAVVHRPDRVRLLEEHFGVKGLADVGQHVVPVRAADHHLPLAVEDVYPADASHFLSVRRFRVCP</sequence>
<organism evidence="1 2">
    <name type="scientific">Babesia caballi</name>
    <dbReference type="NCBI Taxonomy" id="5871"/>
    <lineage>
        <taxon>Eukaryota</taxon>
        <taxon>Sar</taxon>
        <taxon>Alveolata</taxon>
        <taxon>Apicomplexa</taxon>
        <taxon>Aconoidasida</taxon>
        <taxon>Piroplasmida</taxon>
        <taxon>Babesiidae</taxon>
        <taxon>Babesia</taxon>
    </lineage>
</organism>
<dbReference type="Proteomes" id="UP001497744">
    <property type="component" value="Unassembled WGS sequence"/>
</dbReference>
<dbReference type="GeneID" id="94194329"/>
<keyword evidence="2" id="KW-1185">Reference proteome</keyword>
<evidence type="ECO:0000313" key="2">
    <source>
        <dbReference type="Proteomes" id="UP001497744"/>
    </source>
</evidence>
<dbReference type="RefSeq" id="XP_067714917.1">
    <property type="nucleotide sequence ID" value="XM_067858816.1"/>
</dbReference>